<dbReference type="EMBL" id="JBGBPQ010000029">
    <property type="protein sequence ID" value="KAL1496339.1"/>
    <property type="molecule type" value="Genomic_DNA"/>
</dbReference>
<keyword evidence="4" id="KW-1185">Reference proteome</keyword>
<accession>A0AB34IFI9</accession>
<feature type="compositionally biased region" description="Low complexity" evidence="2">
    <location>
        <begin position="1"/>
        <end position="18"/>
    </location>
</feature>
<dbReference type="AlphaFoldDB" id="A0AB34IFI9"/>
<evidence type="ECO:0000313" key="3">
    <source>
        <dbReference type="EMBL" id="KAL1496339.1"/>
    </source>
</evidence>
<evidence type="ECO:0000256" key="2">
    <source>
        <dbReference type="SAM" id="MobiDB-lite"/>
    </source>
</evidence>
<organism evidence="3 4">
    <name type="scientific">Prymnesium parvum</name>
    <name type="common">Toxic golden alga</name>
    <dbReference type="NCBI Taxonomy" id="97485"/>
    <lineage>
        <taxon>Eukaryota</taxon>
        <taxon>Haptista</taxon>
        <taxon>Haptophyta</taxon>
        <taxon>Prymnesiophyceae</taxon>
        <taxon>Prymnesiales</taxon>
        <taxon>Prymnesiaceae</taxon>
        <taxon>Prymnesium</taxon>
    </lineage>
</organism>
<feature type="compositionally biased region" description="Low complexity" evidence="2">
    <location>
        <begin position="59"/>
        <end position="68"/>
    </location>
</feature>
<reference evidence="3 4" key="1">
    <citation type="journal article" date="2024" name="Science">
        <title>Giant polyketide synthase enzymes in the biosynthesis of giant marine polyether toxins.</title>
        <authorList>
            <person name="Fallon T.R."/>
            <person name="Shende V.V."/>
            <person name="Wierzbicki I.H."/>
            <person name="Pendleton A.L."/>
            <person name="Watervoot N.F."/>
            <person name="Auber R.P."/>
            <person name="Gonzalez D.J."/>
            <person name="Wisecaver J.H."/>
            <person name="Moore B.S."/>
        </authorList>
    </citation>
    <scope>NUCLEOTIDE SEQUENCE [LARGE SCALE GENOMIC DNA]</scope>
    <source>
        <strain evidence="3 4">12B1</strain>
    </source>
</reference>
<evidence type="ECO:0000256" key="1">
    <source>
        <dbReference type="SAM" id="Coils"/>
    </source>
</evidence>
<feature type="compositionally biased region" description="Acidic residues" evidence="2">
    <location>
        <begin position="516"/>
        <end position="526"/>
    </location>
</feature>
<evidence type="ECO:0000313" key="4">
    <source>
        <dbReference type="Proteomes" id="UP001515480"/>
    </source>
</evidence>
<dbReference type="Proteomes" id="UP001515480">
    <property type="component" value="Unassembled WGS sequence"/>
</dbReference>
<gene>
    <name evidence="3" type="ORF">AB1Y20_016295</name>
</gene>
<feature type="compositionally biased region" description="Low complexity" evidence="2">
    <location>
        <begin position="436"/>
        <end position="469"/>
    </location>
</feature>
<feature type="coiled-coil region" evidence="1">
    <location>
        <begin position="242"/>
        <end position="276"/>
    </location>
</feature>
<dbReference type="PANTHER" id="PTHR40515">
    <property type="entry name" value="CILIA- AND FLAGELLA-ASSOCIATED PROTEIN 157"/>
    <property type="match status" value="1"/>
</dbReference>
<keyword evidence="1" id="KW-0175">Coiled coil</keyword>
<name>A0AB34IFI9_PRYPA</name>
<comment type="caution">
    <text evidence="3">The sequence shown here is derived from an EMBL/GenBank/DDBJ whole genome shotgun (WGS) entry which is preliminary data.</text>
</comment>
<proteinExistence type="predicted"/>
<evidence type="ECO:0008006" key="5">
    <source>
        <dbReference type="Google" id="ProtNLM"/>
    </source>
</evidence>
<protein>
    <recommendedName>
        <fullName evidence="5">Cilia- and flagella-associated protein 157</fullName>
    </recommendedName>
</protein>
<feature type="region of interest" description="Disordered" evidence="2">
    <location>
        <begin position="434"/>
        <end position="485"/>
    </location>
</feature>
<sequence length="540" mass="60621">MPLPSANASSYSASQASSPTGAGASLARMMEKVDALRASMPDSEDERRDRLSSRKTSRRPSASGRRPSMAVRPSGAGRESIARNWIESPATTMTDHAQMVTDYEVVRHRYEEALKENEVLKVEQQRRMESYLRREQEFETRIRDLQAELERQSSSKPPADVRMKQLREEHRKVMHSISSMQVREQGALQDQEKDLLRAFRARLWDVQFELENERSKKDDGALEWIEKTRTLGKELDWSREEALRLDRINQQLTRDNQRLKAQLRSQEDDREFVVRQVLALKKENLRLKALWNGEQSPATRRASVSSTGALMPMRSVENVSGMTPSKSAAFASSFVADGAESMDDLALSEAASNAAHPANIANSERVRELTARLQETEERYREVVSRLKRLLDVERKNLRAVRGAHAKDLQSRTELEVLLRACVDDVRKEVSHARSAEAAGAAACGSRPGSASRGKATDSPSRPSSSSGERSARMAPTSELGRKDRERVLELLLSQERVVSLLYDRAFPPKPVPNAADEEGLMDDTEVSASEAELLQSLGQ</sequence>
<feature type="coiled-coil region" evidence="1">
    <location>
        <begin position="359"/>
        <end position="393"/>
    </location>
</feature>
<feature type="region of interest" description="Disordered" evidence="2">
    <location>
        <begin position="1"/>
        <end position="80"/>
    </location>
</feature>
<feature type="region of interest" description="Disordered" evidence="2">
    <location>
        <begin position="503"/>
        <end position="540"/>
    </location>
</feature>
<feature type="coiled-coil region" evidence="1">
    <location>
        <begin position="103"/>
        <end position="155"/>
    </location>
</feature>
<dbReference type="PANTHER" id="PTHR40515:SF1">
    <property type="entry name" value="CILIA- AND FLAGELLA-ASSOCIATED PROTEIN 157"/>
    <property type="match status" value="1"/>
</dbReference>